<keyword evidence="2" id="KW-1185">Reference proteome</keyword>
<evidence type="ECO:0000313" key="2">
    <source>
        <dbReference type="Proteomes" id="UP000566819"/>
    </source>
</evidence>
<gene>
    <name evidence="1" type="ORF">G7Y89_g2213</name>
</gene>
<comment type="caution">
    <text evidence="1">The sequence shown here is derived from an EMBL/GenBank/DDBJ whole genome shotgun (WGS) entry which is preliminary data.</text>
</comment>
<dbReference type="AlphaFoldDB" id="A0A8H4W6P8"/>
<sequence length="246" mass="27841">MERVFLDTLRVKRSHKEKEKNASESEPLIRATLSSIHQTIISATPSSNITSISYPERFKGIPYLTPLTHTAIQEFPGIKDVMQLSPYLNCIRLAYGLNTPEALGYPLGSDLDDYNSLLLHFEYQEYLEVSVMAVTEYANIREEFFRIDDFGGGEMVASSPPSDFLFIIFSGEVMPSEFGKIRKAVVEVVPEFEDRFVDSIEPWWVGAIGAAGRAREFTVKMPVTHIDFQRMETREEWLAGRDGKGG</sequence>
<name>A0A8H4W6P8_9HELO</name>
<dbReference type="EMBL" id="JAAMPI010000094">
    <property type="protein sequence ID" value="KAF4635877.1"/>
    <property type="molecule type" value="Genomic_DNA"/>
</dbReference>
<organism evidence="1 2">
    <name type="scientific">Cudoniella acicularis</name>
    <dbReference type="NCBI Taxonomy" id="354080"/>
    <lineage>
        <taxon>Eukaryota</taxon>
        <taxon>Fungi</taxon>
        <taxon>Dikarya</taxon>
        <taxon>Ascomycota</taxon>
        <taxon>Pezizomycotina</taxon>
        <taxon>Leotiomycetes</taxon>
        <taxon>Helotiales</taxon>
        <taxon>Tricladiaceae</taxon>
        <taxon>Cudoniella</taxon>
    </lineage>
</organism>
<dbReference type="OrthoDB" id="3547900at2759"/>
<proteinExistence type="predicted"/>
<reference evidence="1 2" key="1">
    <citation type="submission" date="2020-03" db="EMBL/GenBank/DDBJ databases">
        <title>Draft Genome Sequence of Cudoniella acicularis.</title>
        <authorList>
            <person name="Buettner E."/>
            <person name="Kellner H."/>
        </authorList>
    </citation>
    <scope>NUCLEOTIDE SEQUENCE [LARGE SCALE GENOMIC DNA]</scope>
    <source>
        <strain evidence="1 2">DSM 108380</strain>
    </source>
</reference>
<dbReference type="Proteomes" id="UP000566819">
    <property type="component" value="Unassembled WGS sequence"/>
</dbReference>
<protein>
    <submittedName>
        <fullName evidence="1">Uncharacterized protein</fullName>
    </submittedName>
</protein>
<accession>A0A8H4W6P8</accession>
<evidence type="ECO:0000313" key="1">
    <source>
        <dbReference type="EMBL" id="KAF4635877.1"/>
    </source>
</evidence>